<dbReference type="InterPro" id="IPR008334">
    <property type="entry name" value="5'-Nucleotdase_C"/>
</dbReference>
<feature type="domain" description="Calcineurin-like phosphoesterase" evidence="3">
    <location>
        <begin position="34"/>
        <end position="251"/>
    </location>
</feature>
<evidence type="ECO:0000313" key="6">
    <source>
        <dbReference type="Proteomes" id="UP000289718"/>
    </source>
</evidence>
<reference evidence="5 6" key="1">
    <citation type="submission" date="2017-09" db="EMBL/GenBank/DDBJ databases">
        <title>Genomics of the genus Arcobacter.</title>
        <authorList>
            <person name="Perez-Cataluna A."/>
            <person name="Figueras M.J."/>
            <person name="Salas-Masso N."/>
        </authorList>
    </citation>
    <scope>NUCLEOTIDE SEQUENCE [LARGE SCALE GENOMIC DNA]</scope>
    <source>
        <strain evidence="5 6">F156-34</strain>
    </source>
</reference>
<dbReference type="PRINTS" id="PR01607">
    <property type="entry name" value="APYRASEFAMLY"/>
</dbReference>
<keyword evidence="2" id="KW-0378">Hydrolase</keyword>
<dbReference type="InterPro" id="IPR006420">
    <property type="entry name" value="NadN"/>
</dbReference>
<sequence>MKKTYLSIISLFIVMGLFVGCGSSSSSDDNYKLSIFHVNDTHSHIEGESMTLEFDGVETSVSVGGYARYVTKLNELKENKPNSLILNAGDVFQGTLYYSLFKGEADAAVMNLISWDAYALGNHEFDDSDEGLKSFLDMLDEDISVISANVVPQAGNILEGYWQPYVIKEVNGEKVGIIGIDIVGKTKNSSNPSDEITFLNETVTAQKYIDELTSLGVDKIVLLTHQGFSNDITMAQNLTGVDVIVGGDSHTLVGDFSAFGLESTVKEYPTVKQSKEGKKVCVVQAWEYGHILGDLDVTFNDKGEVLSCSGNPLLLVGNEFTQEDGEGNDQTVNDTVKASITKTIEETSNIEIVNEDEYTLTVVNTYADLVDEKKSVVIGTASERLGHNRIPGDIKDGVAALPLGSDIAPIVAKSFYDLSNLADACIQNAGGVRVAIETGDVTMGDAYTLLPFANTLFELQMYGSEIKQVLEDALTNTIAEDGSTGSFPYSYGLRYDVDLSAAANNRISNLEIKNRETGTWSTISNDTMYTIVTNSYTAGGKDGYLTFKTVQDERGKGVDTYLDYAMSFVKYMETLTANGETLQKLPSEDHPIKSFVGIE</sequence>
<keyword evidence="2" id="KW-0547">Nucleotide-binding</keyword>
<evidence type="ECO:0000313" key="5">
    <source>
        <dbReference type="EMBL" id="RXK13127.1"/>
    </source>
</evidence>
<dbReference type="PANTHER" id="PTHR11575:SF24">
    <property type="entry name" value="5'-NUCLEOTIDASE"/>
    <property type="match status" value="1"/>
</dbReference>
<dbReference type="Pfam" id="PF02872">
    <property type="entry name" value="5_nucleotid_C"/>
    <property type="match status" value="1"/>
</dbReference>
<dbReference type="RefSeq" id="WP_129060947.1">
    <property type="nucleotide sequence ID" value="NZ_NXIE01000002.1"/>
</dbReference>
<dbReference type="AlphaFoldDB" id="A0A4Q1B4I1"/>
<dbReference type="SUPFAM" id="SSF55816">
    <property type="entry name" value="5'-nucleotidase (syn. UDP-sugar hydrolase), C-terminal domain"/>
    <property type="match status" value="1"/>
</dbReference>
<protein>
    <submittedName>
        <fullName evidence="5">NAD nucleotidase</fullName>
    </submittedName>
</protein>
<keyword evidence="6" id="KW-1185">Reference proteome</keyword>
<dbReference type="GO" id="GO:0030288">
    <property type="term" value="C:outer membrane-bounded periplasmic space"/>
    <property type="evidence" value="ECO:0007669"/>
    <property type="project" value="TreeGrafter"/>
</dbReference>
<dbReference type="Proteomes" id="UP000289718">
    <property type="component" value="Unassembled WGS sequence"/>
</dbReference>
<feature type="domain" description="5'-Nucleotidase C-terminal" evidence="4">
    <location>
        <begin position="406"/>
        <end position="548"/>
    </location>
</feature>
<dbReference type="Gene3D" id="3.60.21.10">
    <property type="match status" value="1"/>
</dbReference>
<gene>
    <name evidence="5" type="primary">nadN</name>
    <name evidence="5" type="ORF">CP965_04835</name>
</gene>
<accession>A0A4Q1B4I1</accession>
<comment type="similarity">
    <text evidence="2">Belongs to the 5'-nucleotidase family.</text>
</comment>
<dbReference type="NCBIfam" id="TIGR01530">
    <property type="entry name" value="nadN"/>
    <property type="match status" value="1"/>
</dbReference>
<dbReference type="InterPro" id="IPR006179">
    <property type="entry name" value="5_nucleotidase/apyrase"/>
</dbReference>
<evidence type="ECO:0000259" key="3">
    <source>
        <dbReference type="Pfam" id="PF00149"/>
    </source>
</evidence>
<dbReference type="EMBL" id="NXIE01000002">
    <property type="protein sequence ID" value="RXK13127.1"/>
    <property type="molecule type" value="Genomic_DNA"/>
</dbReference>
<keyword evidence="1" id="KW-0732">Signal</keyword>
<proteinExistence type="inferred from homology"/>
<name>A0A4Q1B4I1_9BACT</name>
<dbReference type="InterPro" id="IPR029052">
    <property type="entry name" value="Metallo-depent_PP-like"/>
</dbReference>
<dbReference type="GO" id="GO:0008253">
    <property type="term" value="F:5'-nucleotidase activity"/>
    <property type="evidence" value="ECO:0007669"/>
    <property type="project" value="InterPro"/>
</dbReference>
<comment type="caution">
    <text evidence="5">The sequence shown here is derived from an EMBL/GenBank/DDBJ whole genome shotgun (WGS) entry which is preliminary data.</text>
</comment>
<dbReference type="InterPro" id="IPR036907">
    <property type="entry name" value="5'-Nucleotdase_C_sf"/>
</dbReference>
<dbReference type="GO" id="GO:0009166">
    <property type="term" value="P:nucleotide catabolic process"/>
    <property type="evidence" value="ECO:0007669"/>
    <property type="project" value="InterPro"/>
</dbReference>
<dbReference type="PANTHER" id="PTHR11575">
    <property type="entry name" value="5'-NUCLEOTIDASE-RELATED"/>
    <property type="match status" value="1"/>
</dbReference>
<dbReference type="GO" id="GO:0000166">
    <property type="term" value="F:nucleotide binding"/>
    <property type="evidence" value="ECO:0007669"/>
    <property type="project" value="UniProtKB-KW"/>
</dbReference>
<evidence type="ECO:0000259" key="4">
    <source>
        <dbReference type="Pfam" id="PF02872"/>
    </source>
</evidence>
<dbReference type="OrthoDB" id="9803927at2"/>
<dbReference type="PROSITE" id="PS51257">
    <property type="entry name" value="PROKAR_LIPOPROTEIN"/>
    <property type="match status" value="1"/>
</dbReference>
<dbReference type="InterPro" id="IPR004843">
    <property type="entry name" value="Calcineurin-like_PHP"/>
</dbReference>
<dbReference type="Pfam" id="PF00149">
    <property type="entry name" value="Metallophos"/>
    <property type="match status" value="1"/>
</dbReference>
<dbReference type="CDD" id="cd07409">
    <property type="entry name" value="MPP_CD73_N"/>
    <property type="match status" value="1"/>
</dbReference>
<evidence type="ECO:0000256" key="1">
    <source>
        <dbReference type="ARBA" id="ARBA00022729"/>
    </source>
</evidence>
<dbReference type="SUPFAM" id="SSF56300">
    <property type="entry name" value="Metallo-dependent phosphatases"/>
    <property type="match status" value="1"/>
</dbReference>
<evidence type="ECO:0000256" key="2">
    <source>
        <dbReference type="RuleBase" id="RU362119"/>
    </source>
</evidence>
<dbReference type="Gene3D" id="3.90.780.10">
    <property type="entry name" value="5'-Nucleotidase, C-terminal domain"/>
    <property type="match status" value="1"/>
</dbReference>
<organism evidence="5 6">
    <name type="scientific">Halarcobacter mediterraneus</name>
    <dbReference type="NCBI Taxonomy" id="2023153"/>
    <lineage>
        <taxon>Bacteria</taxon>
        <taxon>Pseudomonadati</taxon>
        <taxon>Campylobacterota</taxon>
        <taxon>Epsilonproteobacteria</taxon>
        <taxon>Campylobacterales</taxon>
        <taxon>Arcobacteraceae</taxon>
        <taxon>Halarcobacter</taxon>
    </lineage>
</organism>
<dbReference type="GO" id="GO:0008768">
    <property type="term" value="F:UDP-sugar diphosphatase activity"/>
    <property type="evidence" value="ECO:0007669"/>
    <property type="project" value="TreeGrafter"/>
</dbReference>